<gene>
    <name evidence="1" type="ORF">SGGMMB4_01121</name>
    <name evidence="2" type="ORF">SGGMMB4_04482</name>
</gene>
<name>A0A193QGX7_SODGM</name>
<organism evidence="1 3">
    <name type="scientific">Sodalis glossinidius (strain morsitans)</name>
    <dbReference type="NCBI Taxonomy" id="343509"/>
    <lineage>
        <taxon>Bacteria</taxon>
        <taxon>Pseudomonadati</taxon>
        <taxon>Pseudomonadota</taxon>
        <taxon>Gammaproteobacteria</taxon>
        <taxon>Enterobacterales</taxon>
        <taxon>Bruguierivoracaceae</taxon>
        <taxon>Sodalis</taxon>
    </lineage>
</organism>
<evidence type="ECO:0000313" key="1">
    <source>
        <dbReference type="EMBL" id="CRL44175.1"/>
    </source>
</evidence>
<dbReference type="Proteomes" id="UP000245838">
    <property type="component" value="Chromosome sggmmb4_Chromosome"/>
</dbReference>
<reference evidence="1 3" key="1">
    <citation type="submission" date="2015-05" db="EMBL/GenBank/DDBJ databases">
        <authorList>
            <person name="Goodhead I."/>
        </authorList>
    </citation>
    <scope>NUCLEOTIDE SEQUENCE [LARGE SCALE GENOMIC DNA]</scope>
    <source>
        <strain evidence="1">B4</strain>
        <strain evidence="3">morsitans</strain>
    </source>
</reference>
<sequence>MLLPAQSLREVAALLAVNTERKTMTATLLTRVIMLRGSLKVWGALMTTFFVKKFMLMLGDINSALKISD</sequence>
<dbReference type="EMBL" id="LN854557">
    <property type="protein sequence ID" value="CRL44175.1"/>
    <property type="molecule type" value="Genomic_DNA"/>
</dbReference>
<protein>
    <submittedName>
        <fullName evidence="1">Uncharacterized protein</fullName>
    </submittedName>
</protein>
<evidence type="ECO:0000313" key="3">
    <source>
        <dbReference type="Proteomes" id="UP000245838"/>
    </source>
</evidence>
<evidence type="ECO:0000313" key="2">
    <source>
        <dbReference type="EMBL" id="CRL46135.1"/>
    </source>
</evidence>
<proteinExistence type="predicted"/>
<dbReference type="EMBL" id="LN854557">
    <property type="protein sequence ID" value="CRL46135.1"/>
    <property type="molecule type" value="Genomic_DNA"/>
</dbReference>
<accession>A0A193QGX7</accession>
<dbReference type="AlphaFoldDB" id="A0A193QGX7"/>